<name>A0ABU0J0G5_9CAUL</name>
<gene>
    <name evidence="2" type="ORF">QO010_004715</name>
</gene>
<dbReference type="RefSeq" id="WP_307353154.1">
    <property type="nucleotide sequence ID" value="NZ_JAUSVS010000016.1"/>
</dbReference>
<keyword evidence="3" id="KW-1185">Reference proteome</keyword>
<sequence>MVLLARPGGSFNRAILLRTLDATTVEAELDDDFHRFGVTLHHDGRQVLAVEGRSSRYPWTSCPLASGALTALKGLAVGSHPTDLYRHTDARRQCTHQFELAGLALGQAARPGRRLYEAQVEDFAAEGRRATLSRDGVRVLDWRFNNGFLVAPPALAGTPMASLDSRTLAALPPEEAEARLVLRRAIWLARGRWIDIDQTATAADLNLPGACFSYQPEIAGKGLRRHGSERDYSAGGPRLSNKEMD</sequence>
<evidence type="ECO:0000313" key="2">
    <source>
        <dbReference type="EMBL" id="MDQ0466918.1"/>
    </source>
</evidence>
<evidence type="ECO:0000256" key="1">
    <source>
        <dbReference type="SAM" id="MobiDB-lite"/>
    </source>
</evidence>
<dbReference type="EMBL" id="JAUSVS010000016">
    <property type="protein sequence ID" value="MDQ0466918.1"/>
    <property type="molecule type" value="Genomic_DNA"/>
</dbReference>
<reference evidence="2 3" key="1">
    <citation type="submission" date="2023-07" db="EMBL/GenBank/DDBJ databases">
        <title>Genomic Encyclopedia of Type Strains, Phase IV (KMG-IV): sequencing the most valuable type-strain genomes for metagenomic binning, comparative biology and taxonomic classification.</title>
        <authorList>
            <person name="Goeker M."/>
        </authorList>
    </citation>
    <scope>NUCLEOTIDE SEQUENCE [LARGE SCALE GENOMIC DNA]</scope>
    <source>
        <strain evidence="2 3">DSM 18695</strain>
    </source>
</reference>
<accession>A0ABU0J0G5</accession>
<dbReference type="Proteomes" id="UP001228905">
    <property type="component" value="Unassembled WGS sequence"/>
</dbReference>
<evidence type="ECO:0000313" key="3">
    <source>
        <dbReference type="Proteomes" id="UP001228905"/>
    </source>
</evidence>
<organism evidence="2 3">
    <name type="scientific">Caulobacter ginsengisoli</name>
    <dbReference type="NCBI Taxonomy" id="400775"/>
    <lineage>
        <taxon>Bacteria</taxon>
        <taxon>Pseudomonadati</taxon>
        <taxon>Pseudomonadota</taxon>
        <taxon>Alphaproteobacteria</taxon>
        <taxon>Caulobacterales</taxon>
        <taxon>Caulobacteraceae</taxon>
        <taxon>Caulobacter</taxon>
    </lineage>
</organism>
<feature type="region of interest" description="Disordered" evidence="1">
    <location>
        <begin position="223"/>
        <end position="245"/>
    </location>
</feature>
<proteinExistence type="predicted"/>
<comment type="caution">
    <text evidence="2">The sequence shown here is derived from an EMBL/GenBank/DDBJ whole genome shotgun (WGS) entry which is preliminary data.</text>
</comment>
<evidence type="ECO:0008006" key="4">
    <source>
        <dbReference type="Google" id="ProtNLM"/>
    </source>
</evidence>
<protein>
    <recommendedName>
        <fullName evidence="4">DUF2889 domain-containing protein</fullName>
    </recommendedName>
</protein>